<dbReference type="InterPro" id="IPR022409">
    <property type="entry name" value="PKD/Chitinase_dom"/>
</dbReference>
<dbReference type="InterPro" id="IPR011042">
    <property type="entry name" value="6-blade_b-propeller_TolB-like"/>
</dbReference>
<evidence type="ECO:0000259" key="6">
    <source>
        <dbReference type="PROSITE" id="PS51007"/>
    </source>
</evidence>
<dbReference type="EMBL" id="JAPFQO010000003">
    <property type="protein sequence ID" value="MCX2739512.1"/>
    <property type="molecule type" value="Genomic_DNA"/>
</dbReference>
<evidence type="ECO:0000256" key="4">
    <source>
        <dbReference type="PROSITE-ProRule" id="PRU00433"/>
    </source>
</evidence>
<evidence type="ECO:0000313" key="8">
    <source>
        <dbReference type="Proteomes" id="UP001207228"/>
    </source>
</evidence>
<dbReference type="InterPro" id="IPR012938">
    <property type="entry name" value="Glc/Sorbosone_DH"/>
</dbReference>
<dbReference type="Gene3D" id="2.60.40.10">
    <property type="entry name" value="Immunoglobulins"/>
    <property type="match status" value="1"/>
</dbReference>
<feature type="domain" description="PKD" evidence="5">
    <location>
        <begin position="466"/>
        <end position="549"/>
    </location>
</feature>
<dbReference type="CDD" id="cd00146">
    <property type="entry name" value="PKD"/>
    <property type="match status" value="1"/>
</dbReference>
<gene>
    <name evidence="7" type="ORF">OO017_06110</name>
</gene>
<dbReference type="SUPFAM" id="SSF50952">
    <property type="entry name" value="Soluble quinoprotein glucose dehydrogenase"/>
    <property type="match status" value="1"/>
</dbReference>
<reference evidence="7 8" key="1">
    <citation type="submission" date="2022-11" db="EMBL/GenBank/DDBJ databases">
        <title>The characterization of three novel Bacteroidetes species and genomic analysis of their roles in tidal elemental geochemical cycles.</title>
        <authorList>
            <person name="Ma K.-J."/>
        </authorList>
    </citation>
    <scope>NUCLEOTIDE SEQUENCE [LARGE SCALE GENOMIC DNA]</scope>
    <source>
        <strain evidence="7 8">M82</strain>
    </source>
</reference>
<dbReference type="SUPFAM" id="SSF49299">
    <property type="entry name" value="PKD domain"/>
    <property type="match status" value="1"/>
</dbReference>
<sequence length="900" mass="100152">MLPFVLASCDHASQGKEQQSPPHDAYANVAPEENRFTVEELETKLYEPMQLAVMPGGEVLYIERRGVLRLYDPAKNATRTIGEINVFKEHEDGLLGLAIDPHFEKNKWIYLFYSPAGDEPVQRVSRFTLEQNSLNLSSERVILRIPVERQCCHSAGSLEFGADGNLYIGVGDNSTSFESDGYAPIDERPGKLINDAQRTAANTNDLRGKILRIRPLPDGTYSIPDGNLFPKNGSEGRPEIYTMGNRNPFRVSVDAKTGYVYWGEVGPDAGKDNELRGPKGYDEVNQAKKPGNFGWPHFVADNKPYRIFDFRNNASGGPFVAEAPVNKSPNNTGKQALPPAQKAMIYYPYDESPEFPMVGDGGRNAMAGPVFYRDHFSANTQTFPGYFDGKLFIYDWMREWVMTVNVQDDTIKLERFLPSTHFAHPIDMEFGPDGALYVLEYGTYWHANNDDSKLIRIQFHPNNRKPVARASANKVAGAVPLTVSFSSEGTMDYDAGDEVRYAWTFEGEQVQSRESAPSYTFTKPGIYQVKLTVKDKEGYSDEVKLEVQAGNEPPLVSIRTDNNRSFYWDNHSFRYEVTVEDREDGTIVAGAAQENDVKVSFDYLAEGYDLVQTALGQDLRGIKANLKGKTLVEGSDCKSCHALNSKSVGPSYLEVARRYKGKNSQAALAAKIMKGGSGNWGEIPMAAHPQLSQEEAKEMVEYILGLAETKGDLELLPLKGRLATDRHKGKEGTYFLTASYTDKGNKGMAPITARQVLTWRHPEVDPSTCDESRGVMIRRDIGHVRFTENRSHIVFRGVDLTGVAGYSVLVVPTQVNAVLELHTGSPSGPIISKTAIPASLKVGSYDTGVTPTEGIHNLYFVLRADRKEEIGIWNTLDISKVSFRREAMHQKVQPVNRALK</sequence>
<dbReference type="InterPro" id="IPR036909">
    <property type="entry name" value="Cyt_c-like_dom_sf"/>
</dbReference>
<dbReference type="Gene3D" id="1.10.760.10">
    <property type="entry name" value="Cytochrome c-like domain"/>
    <property type="match status" value="1"/>
</dbReference>
<protein>
    <submittedName>
        <fullName evidence="7">PQQ-dependent sugar dehydrogenase</fullName>
    </submittedName>
</protein>
<name>A0ABT3RD86_9BACT</name>
<keyword evidence="2 4" id="KW-0479">Metal-binding</keyword>
<dbReference type="PROSITE" id="PS50093">
    <property type="entry name" value="PKD"/>
    <property type="match status" value="1"/>
</dbReference>
<dbReference type="CDD" id="cd04084">
    <property type="entry name" value="CBM6_xylanase-like"/>
    <property type="match status" value="1"/>
</dbReference>
<dbReference type="SMART" id="SM00089">
    <property type="entry name" value="PKD"/>
    <property type="match status" value="1"/>
</dbReference>
<dbReference type="InterPro" id="IPR035986">
    <property type="entry name" value="PKD_dom_sf"/>
</dbReference>
<accession>A0ABT3RD86</accession>
<dbReference type="PANTHER" id="PTHR19328">
    <property type="entry name" value="HEDGEHOG-INTERACTING PROTEIN"/>
    <property type="match status" value="1"/>
</dbReference>
<organism evidence="7 8">
    <name type="scientific">Pontibacter anaerobius</name>
    <dbReference type="NCBI Taxonomy" id="2993940"/>
    <lineage>
        <taxon>Bacteria</taxon>
        <taxon>Pseudomonadati</taxon>
        <taxon>Bacteroidota</taxon>
        <taxon>Cytophagia</taxon>
        <taxon>Cytophagales</taxon>
        <taxon>Hymenobacteraceae</taxon>
        <taxon>Pontibacter</taxon>
    </lineage>
</organism>
<evidence type="ECO:0000313" key="7">
    <source>
        <dbReference type="EMBL" id="MCX2739512.1"/>
    </source>
</evidence>
<proteinExistence type="predicted"/>
<evidence type="ECO:0000256" key="1">
    <source>
        <dbReference type="ARBA" id="ARBA00022617"/>
    </source>
</evidence>
<dbReference type="Pfam" id="PF18911">
    <property type="entry name" value="PKD_4"/>
    <property type="match status" value="1"/>
</dbReference>
<dbReference type="Proteomes" id="UP001207228">
    <property type="component" value="Unassembled WGS sequence"/>
</dbReference>
<feature type="domain" description="Cytochrome c" evidence="6">
    <location>
        <begin position="623"/>
        <end position="707"/>
    </location>
</feature>
<dbReference type="Gene3D" id="2.120.10.30">
    <property type="entry name" value="TolB, C-terminal domain"/>
    <property type="match status" value="1"/>
</dbReference>
<dbReference type="InterPro" id="IPR011041">
    <property type="entry name" value="Quinoprot_gluc/sorb_DH_b-prop"/>
</dbReference>
<keyword evidence="8" id="KW-1185">Reference proteome</keyword>
<dbReference type="PANTHER" id="PTHR19328:SF75">
    <property type="entry name" value="ALDOSE SUGAR DEHYDROGENASE YLII"/>
    <property type="match status" value="1"/>
</dbReference>
<evidence type="ECO:0000256" key="2">
    <source>
        <dbReference type="ARBA" id="ARBA00022723"/>
    </source>
</evidence>
<dbReference type="Pfam" id="PF07995">
    <property type="entry name" value="GSDH"/>
    <property type="match status" value="1"/>
</dbReference>
<evidence type="ECO:0000256" key="3">
    <source>
        <dbReference type="ARBA" id="ARBA00023004"/>
    </source>
</evidence>
<dbReference type="SUPFAM" id="SSF46626">
    <property type="entry name" value="Cytochrome c"/>
    <property type="match status" value="1"/>
</dbReference>
<dbReference type="InterPro" id="IPR000601">
    <property type="entry name" value="PKD_dom"/>
</dbReference>
<evidence type="ECO:0000259" key="5">
    <source>
        <dbReference type="PROSITE" id="PS50093"/>
    </source>
</evidence>
<dbReference type="Pfam" id="PF00034">
    <property type="entry name" value="Cytochrom_C"/>
    <property type="match status" value="1"/>
</dbReference>
<dbReference type="InterPro" id="IPR009056">
    <property type="entry name" value="Cyt_c-like_dom"/>
</dbReference>
<dbReference type="InterPro" id="IPR013783">
    <property type="entry name" value="Ig-like_fold"/>
</dbReference>
<dbReference type="PROSITE" id="PS51007">
    <property type="entry name" value="CYTC"/>
    <property type="match status" value="1"/>
</dbReference>
<keyword evidence="3 4" id="KW-0408">Iron</keyword>
<dbReference type="Gene3D" id="2.60.120.260">
    <property type="entry name" value="Galactose-binding domain-like"/>
    <property type="match status" value="1"/>
</dbReference>
<comment type="caution">
    <text evidence="7">The sequence shown here is derived from an EMBL/GenBank/DDBJ whole genome shotgun (WGS) entry which is preliminary data.</text>
</comment>
<dbReference type="RefSeq" id="WP_266051576.1">
    <property type="nucleotide sequence ID" value="NZ_JAPFQO010000003.1"/>
</dbReference>
<keyword evidence="1 4" id="KW-0349">Heme</keyword>